<organism evidence="11 12">
    <name type="scientific">Petrolisthes manimaculis</name>
    <dbReference type="NCBI Taxonomy" id="1843537"/>
    <lineage>
        <taxon>Eukaryota</taxon>
        <taxon>Metazoa</taxon>
        <taxon>Ecdysozoa</taxon>
        <taxon>Arthropoda</taxon>
        <taxon>Crustacea</taxon>
        <taxon>Multicrustacea</taxon>
        <taxon>Malacostraca</taxon>
        <taxon>Eumalacostraca</taxon>
        <taxon>Eucarida</taxon>
        <taxon>Decapoda</taxon>
        <taxon>Pleocyemata</taxon>
        <taxon>Anomura</taxon>
        <taxon>Galatheoidea</taxon>
        <taxon>Porcellanidae</taxon>
        <taxon>Petrolisthes</taxon>
    </lineage>
</organism>
<reference evidence="11" key="1">
    <citation type="submission" date="2023-11" db="EMBL/GenBank/DDBJ databases">
        <title>Genome assemblies of two species of porcelain crab, Petrolisthes cinctipes and Petrolisthes manimaculis (Anomura: Porcellanidae).</title>
        <authorList>
            <person name="Angst P."/>
        </authorList>
    </citation>
    <scope>NUCLEOTIDE SEQUENCE</scope>
    <source>
        <strain evidence="11">PB745_02</strain>
        <tissue evidence="11">Gill</tissue>
    </source>
</reference>
<evidence type="ECO:0000256" key="1">
    <source>
        <dbReference type="ARBA" id="ARBA00004123"/>
    </source>
</evidence>
<dbReference type="PANTHER" id="PTHR13006:SF9">
    <property type="entry name" value="GLUCOSE TRANSPORTER 4 ENHANCER FACTOR, ISOFORM G"/>
    <property type="match status" value="1"/>
</dbReference>
<keyword evidence="8" id="KW-0539">Nucleus</keyword>
<keyword evidence="5" id="KW-0805">Transcription regulation</keyword>
<feature type="domain" description="DUF4772" evidence="10">
    <location>
        <begin position="58"/>
        <end position="161"/>
    </location>
</feature>
<evidence type="ECO:0000256" key="8">
    <source>
        <dbReference type="ARBA" id="ARBA00023242"/>
    </source>
</evidence>
<feature type="chain" id="PRO_5041976265" description="DUF4772 domain-containing protein" evidence="9">
    <location>
        <begin position="28"/>
        <end position="181"/>
    </location>
</feature>
<gene>
    <name evidence="11" type="ORF">Pmani_039181</name>
</gene>
<evidence type="ECO:0000259" key="10">
    <source>
        <dbReference type="Pfam" id="PF15997"/>
    </source>
</evidence>
<dbReference type="GO" id="GO:0000978">
    <property type="term" value="F:RNA polymerase II cis-regulatory region sequence-specific DNA binding"/>
    <property type="evidence" value="ECO:0007669"/>
    <property type="project" value="TreeGrafter"/>
</dbReference>
<keyword evidence="6" id="KW-0238">DNA-binding</keyword>
<evidence type="ECO:0000313" key="11">
    <source>
        <dbReference type="EMBL" id="KAK4287757.1"/>
    </source>
</evidence>
<dbReference type="GO" id="GO:0008270">
    <property type="term" value="F:zinc ion binding"/>
    <property type="evidence" value="ECO:0007669"/>
    <property type="project" value="UniProtKB-KW"/>
</dbReference>
<dbReference type="Pfam" id="PF15997">
    <property type="entry name" value="DUF4772"/>
    <property type="match status" value="1"/>
</dbReference>
<evidence type="ECO:0000256" key="3">
    <source>
        <dbReference type="ARBA" id="ARBA00022771"/>
    </source>
</evidence>
<name>A0AAE1NE69_9EUCA</name>
<evidence type="ECO:0000256" key="4">
    <source>
        <dbReference type="ARBA" id="ARBA00022833"/>
    </source>
</evidence>
<dbReference type="InterPro" id="IPR052253">
    <property type="entry name" value="CR1/CR2-DNA-binding_regulator"/>
</dbReference>
<feature type="signal peptide" evidence="9">
    <location>
        <begin position="1"/>
        <end position="27"/>
    </location>
</feature>
<dbReference type="GO" id="GO:0003700">
    <property type="term" value="F:DNA-binding transcription factor activity"/>
    <property type="evidence" value="ECO:0007669"/>
    <property type="project" value="TreeGrafter"/>
</dbReference>
<dbReference type="AlphaFoldDB" id="A0AAE1NE69"/>
<dbReference type="GO" id="GO:0006357">
    <property type="term" value="P:regulation of transcription by RNA polymerase II"/>
    <property type="evidence" value="ECO:0007669"/>
    <property type="project" value="TreeGrafter"/>
</dbReference>
<dbReference type="Proteomes" id="UP001292094">
    <property type="component" value="Unassembled WGS sequence"/>
</dbReference>
<evidence type="ECO:0000256" key="5">
    <source>
        <dbReference type="ARBA" id="ARBA00023015"/>
    </source>
</evidence>
<evidence type="ECO:0000256" key="9">
    <source>
        <dbReference type="SAM" id="SignalP"/>
    </source>
</evidence>
<keyword evidence="2" id="KW-0479">Metal-binding</keyword>
<dbReference type="InterPro" id="IPR031940">
    <property type="entry name" value="DUF4772"/>
</dbReference>
<evidence type="ECO:0000256" key="6">
    <source>
        <dbReference type="ARBA" id="ARBA00023125"/>
    </source>
</evidence>
<keyword evidence="4" id="KW-0862">Zinc</keyword>
<dbReference type="PANTHER" id="PTHR13006">
    <property type="entry name" value="PAPILLOMAVIRUS REGULATORY FACTOR PRF-1"/>
    <property type="match status" value="1"/>
</dbReference>
<keyword evidence="3" id="KW-0863">Zinc-finger</keyword>
<keyword evidence="12" id="KW-1185">Reference proteome</keyword>
<comment type="caution">
    <text evidence="11">The sequence shown here is derived from an EMBL/GenBank/DDBJ whole genome shotgun (WGS) entry which is preliminary data.</text>
</comment>
<dbReference type="GO" id="GO:0005634">
    <property type="term" value="C:nucleus"/>
    <property type="evidence" value="ECO:0007669"/>
    <property type="project" value="UniProtKB-SubCell"/>
</dbReference>
<comment type="subcellular location">
    <subcellularLocation>
        <location evidence="1">Nucleus</location>
    </subcellularLocation>
</comment>
<protein>
    <recommendedName>
        <fullName evidence="10">DUF4772 domain-containing protein</fullName>
    </recommendedName>
</protein>
<dbReference type="EMBL" id="JAWZYT010006667">
    <property type="protein sequence ID" value="KAK4287757.1"/>
    <property type="molecule type" value="Genomic_DNA"/>
</dbReference>
<keyword evidence="9" id="KW-0732">Signal</keyword>
<proteinExistence type="predicted"/>
<keyword evidence="7" id="KW-0804">Transcription</keyword>
<sequence length="181" mass="19966">MREPIILQGGGHVVLLLFVSWAAPAAQLISHSVPRKCISRTDLRFEEPSSYFKMSTGKRLAKRSILGTRVACCLEDGKYYAGVICAVKTIDEGGPTVYSVRVEGDRRSREVRESDLVGSGFTAVGSVKLRAGQRVYITHNNREISGTVLYHRPNIDEVLISVVSPEDDDVGWQENPGFTLN</sequence>
<accession>A0AAE1NE69</accession>
<evidence type="ECO:0000256" key="2">
    <source>
        <dbReference type="ARBA" id="ARBA00022723"/>
    </source>
</evidence>
<evidence type="ECO:0000313" key="12">
    <source>
        <dbReference type="Proteomes" id="UP001292094"/>
    </source>
</evidence>
<evidence type="ECO:0000256" key="7">
    <source>
        <dbReference type="ARBA" id="ARBA00023163"/>
    </source>
</evidence>